<protein>
    <submittedName>
        <fullName evidence="1">Uncharacterized protein</fullName>
    </submittedName>
</protein>
<dbReference type="AlphaFoldDB" id="A0A5J4X685"/>
<dbReference type="Gene3D" id="1.25.10.10">
    <property type="entry name" value="Leucine-rich Repeat Variant"/>
    <property type="match status" value="1"/>
</dbReference>
<accession>A0A5J4X685</accession>
<organism evidence="1 2">
    <name type="scientific">Streblomastix strix</name>
    <dbReference type="NCBI Taxonomy" id="222440"/>
    <lineage>
        <taxon>Eukaryota</taxon>
        <taxon>Metamonada</taxon>
        <taxon>Preaxostyla</taxon>
        <taxon>Oxymonadida</taxon>
        <taxon>Streblomastigidae</taxon>
        <taxon>Streblomastix</taxon>
    </lineage>
</organism>
<evidence type="ECO:0000313" key="1">
    <source>
        <dbReference type="EMBL" id="KAA6402777.1"/>
    </source>
</evidence>
<reference evidence="1 2" key="1">
    <citation type="submission" date="2019-03" db="EMBL/GenBank/DDBJ databases">
        <title>Single cell metagenomics reveals metabolic interactions within the superorganism composed of flagellate Streblomastix strix and complex community of Bacteroidetes bacteria on its surface.</title>
        <authorList>
            <person name="Treitli S.C."/>
            <person name="Kolisko M."/>
            <person name="Husnik F."/>
            <person name="Keeling P."/>
            <person name="Hampl V."/>
        </authorList>
    </citation>
    <scope>NUCLEOTIDE SEQUENCE [LARGE SCALE GENOMIC DNA]</scope>
    <source>
        <strain evidence="1">ST1C</strain>
    </source>
</reference>
<dbReference type="SUPFAM" id="SSF48371">
    <property type="entry name" value="ARM repeat"/>
    <property type="match status" value="1"/>
</dbReference>
<gene>
    <name evidence="1" type="ORF">EZS28_001687</name>
</gene>
<name>A0A5J4X685_9EUKA</name>
<evidence type="ECO:0000313" key="2">
    <source>
        <dbReference type="Proteomes" id="UP000324800"/>
    </source>
</evidence>
<dbReference type="Proteomes" id="UP000324800">
    <property type="component" value="Unassembled WGS sequence"/>
</dbReference>
<dbReference type="EMBL" id="SNRW01000186">
    <property type="protein sequence ID" value="KAA6402777.1"/>
    <property type="molecule type" value="Genomic_DNA"/>
</dbReference>
<proteinExistence type="predicted"/>
<dbReference type="InterPro" id="IPR011989">
    <property type="entry name" value="ARM-like"/>
</dbReference>
<dbReference type="InterPro" id="IPR016024">
    <property type="entry name" value="ARM-type_fold"/>
</dbReference>
<comment type="caution">
    <text evidence="1">The sequence shown here is derived from an EMBL/GenBank/DDBJ whole genome shotgun (WGS) entry which is preliminary data.</text>
</comment>
<sequence length="554" mass="63790">MLYWTRNKLPNVARPLQDVICKFFNQLIEGNQKGVNIAINSGFANELKDLVGKILPVNEIQPFHLQGFKNLFQLCSDENFHDFYTQMIDFQIIIRTLNSANSEVIEIAVDIILISILNEMKFFDNNKVIPVISDALEHDGIVNVLYQNVLIKEGTSKRAKNQAAISIGRLYEKTELPQKYTNAVILQLKKGTKSEIKDISVGSLQILNQLSKNQGQKKLLIDKQVMGTMCLSLNTTNEQMLEMLINMINVLINDGQLILKQWQSYPYKSTFESDETISRLVQLIHRTDLTNSKIKLKAAQTIGTIFKATLLPKEIRQIVISIIKKDLEDINNTKNYMDIVILKYLAECKHLTWNRQTTAFIMKSQIPQQLILILQLLDLDDIDNHLLIIEHNDFKDFLISPKVGTNSQTYHQLVKLLHLLTEKGTNETNNKIWEITPIQLRVQIPSLSQFYQQQMKKNGISYQDLPSSFIIDLMSNKDQITENNQQASILTPSEIGSLFFQILALLDFYYRHTTRKEEHSNIQRRISPCDIVTLTCSSTSSQRIKLYIDWIQKS</sequence>